<keyword evidence="10" id="KW-0472">Membrane</keyword>
<dbReference type="RefSeq" id="XP_011003875.1">
    <property type="nucleotide sequence ID" value="XM_011005573.1"/>
</dbReference>
<evidence type="ECO:0000256" key="11">
    <source>
        <dbReference type="ARBA" id="ARBA00023180"/>
    </source>
</evidence>
<dbReference type="InterPro" id="IPR045874">
    <property type="entry name" value="LRK10/LRL21-25-like"/>
</dbReference>
<name>A0AAJ6T3E0_POPEU</name>
<dbReference type="Gene3D" id="3.30.200.20">
    <property type="entry name" value="Phosphorylase Kinase, domain 1"/>
    <property type="match status" value="1"/>
</dbReference>
<evidence type="ECO:0000313" key="16">
    <source>
        <dbReference type="RefSeq" id="XP_011003875.1"/>
    </source>
</evidence>
<dbReference type="SMART" id="SM00220">
    <property type="entry name" value="S_TKc"/>
    <property type="match status" value="1"/>
</dbReference>
<dbReference type="GO" id="GO:0005524">
    <property type="term" value="F:ATP binding"/>
    <property type="evidence" value="ECO:0007669"/>
    <property type="project" value="UniProtKB-UniRule"/>
</dbReference>
<dbReference type="GeneID" id="105110504"/>
<evidence type="ECO:0000256" key="12">
    <source>
        <dbReference type="PROSITE-ProRule" id="PRU10141"/>
    </source>
</evidence>
<feature type="signal peptide" evidence="13">
    <location>
        <begin position="1"/>
        <end position="19"/>
    </location>
</feature>
<dbReference type="InterPro" id="IPR000719">
    <property type="entry name" value="Prot_kinase_dom"/>
</dbReference>
<evidence type="ECO:0000256" key="9">
    <source>
        <dbReference type="ARBA" id="ARBA00022989"/>
    </source>
</evidence>
<dbReference type="FunFam" id="1.10.510.10:FF:000590">
    <property type="entry name" value="PR5-like receptor kinase"/>
    <property type="match status" value="1"/>
</dbReference>
<evidence type="ECO:0000256" key="1">
    <source>
        <dbReference type="ARBA" id="ARBA00004479"/>
    </source>
</evidence>
<dbReference type="GO" id="GO:0004674">
    <property type="term" value="F:protein serine/threonine kinase activity"/>
    <property type="evidence" value="ECO:0007669"/>
    <property type="project" value="UniProtKB-KW"/>
</dbReference>
<sequence length="608" mass="68197">MDLSVVGLLMLVLVGHGVGLPDQLLHDPCPEASCKKHGPAVRFPFSLKEKQPDNCSYPGFELSCTDRNETLLQLPNSVKLYVNKIDYASQWITASDPDKCLPRQLRNFNLSTSPFKFGDMEQDDYAFFNCTSRKGDTYRKLACLSGPGYDIFAYFSSYPIGYSDLTSCTKMYNLSSIPQEIFWQNNILHLNWSGPECVLCEAHGKFCRSKNNRAGLETECYDKPKSKEDIKKKTEAAVATVGSVLLLLVFFAAFRVYSSDKAAKENQKRIENFLADYKAFKPTRYTYADIKRITNEFKDKLGQGAYGTVFKGQLSDEIFVAVKILNNSTGNGEEFVNEVGTMGKIHHVNVIRLVGYCADGFRRALVYDYLSNESLEKFISSEHGDATALSWEKLQDIALGMAKGIEYLHQGCDQRILHFDIKPHNILLDDNFNPKISDFGLAKLCSKDQSAVSMTTARGTLGYIAPEVFSRNFGNVSYKSDVYSFGMVLLEMVGGRKTIDDKIENNNQIYFPEWVYNSLDNGEELRIRIEKEGDAQIAKKLTVVGLWCIQWHPVDRPSMNAVVQMLEGAGDTLTMPPSPFASAGQGRRNANMPGRPLHQALEVITEAE</sequence>
<keyword evidence="8 12" id="KW-0067">ATP-binding</keyword>
<dbReference type="PROSITE" id="PS50011">
    <property type="entry name" value="PROTEIN_KINASE_DOM"/>
    <property type="match status" value="1"/>
</dbReference>
<dbReference type="InterPro" id="IPR008271">
    <property type="entry name" value="Ser/Thr_kinase_AS"/>
</dbReference>
<feature type="chain" id="PRO_5042573828" evidence="13">
    <location>
        <begin position="20"/>
        <end position="608"/>
    </location>
</feature>
<evidence type="ECO:0000256" key="10">
    <source>
        <dbReference type="ARBA" id="ARBA00023136"/>
    </source>
</evidence>
<evidence type="ECO:0000256" key="13">
    <source>
        <dbReference type="SAM" id="SignalP"/>
    </source>
</evidence>
<evidence type="ECO:0000256" key="3">
    <source>
        <dbReference type="ARBA" id="ARBA00022679"/>
    </source>
</evidence>
<organism evidence="15 16">
    <name type="scientific">Populus euphratica</name>
    <name type="common">Euphrates poplar</name>
    <dbReference type="NCBI Taxonomy" id="75702"/>
    <lineage>
        <taxon>Eukaryota</taxon>
        <taxon>Viridiplantae</taxon>
        <taxon>Streptophyta</taxon>
        <taxon>Embryophyta</taxon>
        <taxon>Tracheophyta</taxon>
        <taxon>Spermatophyta</taxon>
        <taxon>Magnoliopsida</taxon>
        <taxon>eudicotyledons</taxon>
        <taxon>Gunneridae</taxon>
        <taxon>Pentapetalae</taxon>
        <taxon>rosids</taxon>
        <taxon>fabids</taxon>
        <taxon>Malpighiales</taxon>
        <taxon>Salicaceae</taxon>
        <taxon>Saliceae</taxon>
        <taxon>Populus</taxon>
    </lineage>
</organism>
<dbReference type="KEGG" id="peu:105110504"/>
<dbReference type="GO" id="GO:0030247">
    <property type="term" value="F:polysaccharide binding"/>
    <property type="evidence" value="ECO:0007669"/>
    <property type="project" value="InterPro"/>
</dbReference>
<keyword evidence="3" id="KW-0808">Transferase</keyword>
<dbReference type="SUPFAM" id="SSF56112">
    <property type="entry name" value="Protein kinase-like (PK-like)"/>
    <property type="match status" value="1"/>
</dbReference>
<comment type="subcellular location">
    <subcellularLocation>
        <location evidence="1">Membrane</location>
        <topology evidence="1">Single-pass type I membrane protein</topology>
    </subcellularLocation>
</comment>
<evidence type="ECO:0000256" key="5">
    <source>
        <dbReference type="ARBA" id="ARBA00022729"/>
    </source>
</evidence>
<accession>A0AAJ6T3E0</accession>
<keyword evidence="5 13" id="KW-0732">Signal</keyword>
<dbReference type="InterPro" id="IPR025287">
    <property type="entry name" value="WAK_GUB"/>
</dbReference>
<evidence type="ECO:0000259" key="14">
    <source>
        <dbReference type="PROSITE" id="PS50011"/>
    </source>
</evidence>
<dbReference type="FunFam" id="3.30.200.20:FF:000178">
    <property type="entry name" value="serine/threonine-protein kinase PBS1-like"/>
    <property type="match status" value="1"/>
</dbReference>
<dbReference type="InterPro" id="IPR017441">
    <property type="entry name" value="Protein_kinase_ATP_BS"/>
</dbReference>
<proteinExistence type="predicted"/>
<feature type="domain" description="Protein kinase" evidence="14">
    <location>
        <begin position="295"/>
        <end position="581"/>
    </location>
</feature>
<evidence type="ECO:0000256" key="6">
    <source>
        <dbReference type="ARBA" id="ARBA00022741"/>
    </source>
</evidence>
<dbReference type="Gene3D" id="1.10.510.10">
    <property type="entry name" value="Transferase(Phosphotransferase) domain 1"/>
    <property type="match status" value="1"/>
</dbReference>
<keyword evidence="11" id="KW-0325">Glycoprotein</keyword>
<dbReference type="PROSITE" id="PS00107">
    <property type="entry name" value="PROTEIN_KINASE_ATP"/>
    <property type="match status" value="1"/>
</dbReference>
<keyword evidence="4" id="KW-0812">Transmembrane</keyword>
<dbReference type="GO" id="GO:0016020">
    <property type="term" value="C:membrane"/>
    <property type="evidence" value="ECO:0007669"/>
    <property type="project" value="UniProtKB-SubCell"/>
</dbReference>
<dbReference type="Pfam" id="PF13947">
    <property type="entry name" value="GUB_WAK_bind"/>
    <property type="match status" value="1"/>
</dbReference>
<gene>
    <name evidence="16" type="primary">LOC105110504</name>
</gene>
<keyword evidence="9" id="KW-1133">Transmembrane helix</keyword>
<dbReference type="InterPro" id="IPR011009">
    <property type="entry name" value="Kinase-like_dom_sf"/>
</dbReference>
<dbReference type="Pfam" id="PF00069">
    <property type="entry name" value="Pkinase"/>
    <property type="match status" value="1"/>
</dbReference>
<evidence type="ECO:0000313" key="15">
    <source>
        <dbReference type="Proteomes" id="UP000694918"/>
    </source>
</evidence>
<evidence type="ECO:0000256" key="2">
    <source>
        <dbReference type="ARBA" id="ARBA00022527"/>
    </source>
</evidence>
<keyword evidence="7" id="KW-0418">Kinase</keyword>
<reference evidence="16" key="1">
    <citation type="submission" date="2025-08" db="UniProtKB">
        <authorList>
            <consortium name="RefSeq"/>
        </authorList>
    </citation>
    <scope>IDENTIFICATION</scope>
</reference>
<dbReference type="Proteomes" id="UP000694918">
    <property type="component" value="Unplaced"/>
</dbReference>
<feature type="binding site" evidence="12">
    <location>
        <position position="323"/>
    </location>
    <ligand>
        <name>ATP</name>
        <dbReference type="ChEBI" id="CHEBI:30616"/>
    </ligand>
</feature>
<dbReference type="PANTHER" id="PTHR27009">
    <property type="entry name" value="RUST RESISTANCE KINASE LR10-RELATED"/>
    <property type="match status" value="1"/>
</dbReference>
<keyword evidence="2" id="KW-0723">Serine/threonine-protein kinase</keyword>
<protein>
    <submittedName>
        <fullName evidence="16">Glycerophosphodiester phosphodiesterase protein kinase domain-containing GDPDL2-like</fullName>
    </submittedName>
</protein>
<dbReference type="AlphaFoldDB" id="A0AAJ6T3E0"/>
<evidence type="ECO:0000256" key="4">
    <source>
        <dbReference type="ARBA" id="ARBA00022692"/>
    </source>
</evidence>
<keyword evidence="15" id="KW-1185">Reference proteome</keyword>
<evidence type="ECO:0000256" key="8">
    <source>
        <dbReference type="ARBA" id="ARBA00022840"/>
    </source>
</evidence>
<keyword evidence="6 12" id="KW-0547">Nucleotide-binding</keyword>
<dbReference type="PROSITE" id="PS00108">
    <property type="entry name" value="PROTEIN_KINASE_ST"/>
    <property type="match status" value="1"/>
</dbReference>
<evidence type="ECO:0000256" key="7">
    <source>
        <dbReference type="ARBA" id="ARBA00022777"/>
    </source>
</evidence>